<sequence>MDRTKQRDVRQKRVHYAEGHDITYAVAVRKLLVLQSWAFEKTYKTECECFPTSWDLNLKFLEVREDATASLSVIFTRSDSENVELEACIWVQICDFHESLIFPKQTFERGSMLPGDVLRETVEISSFPERREAINGSIIVHISIMIHFCHTDTD</sequence>
<dbReference type="Proteomes" id="UP000499080">
    <property type="component" value="Unassembled WGS sequence"/>
</dbReference>
<evidence type="ECO:0000313" key="1">
    <source>
        <dbReference type="EMBL" id="GBM80095.1"/>
    </source>
</evidence>
<evidence type="ECO:0000313" key="2">
    <source>
        <dbReference type="Proteomes" id="UP000499080"/>
    </source>
</evidence>
<name>A0A4Y2IQZ7_ARAVE</name>
<dbReference type="AlphaFoldDB" id="A0A4Y2IQZ7"/>
<keyword evidence="2" id="KW-1185">Reference proteome</keyword>
<evidence type="ECO:0008006" key="3">
    <source>
        <dbReference type="Google" id="ProtNLM"/>
    </source>
</evidence>
<protein>
    <recommendedName>
        <fullName evidence="3">MATH domain-containing protein</fullName>
    </recommendedName>
</protein>
<dbReference type="EMBL" id="BGPR01002860">
    <property type="protein sequence ID" value="GBM80095.1"/>
    <property type="molecule type" value="Genomic_DNA"/>
</dbReference>
<accession>A0A4Y2IQZ7</accession>
<organism evidence="1 2">
    <name type="scientific">Araneus ventricosus</name>
    <name type="common">Orbweaver spider</name>
    <name type="synonym">Epeira ventricosa</name>
    <dbReference type="NCBI Taxonomy" id="182803"/>
    <lineage>
        <taxon>Eukaryota</taxon>
        <taxon>Metazoa</taxon>
        <taxon>Ecdysozoa</taxon>
        <taxon>Arthropoda</taxon>
        <taxon>Chelicerata</taxon>
        <taxon>Arachnida</taxon>
        <taxon>Araneae</taxon>
        <taxon>Araneomorphae</taxon>
        <taxon>Entelegynae</taxon>
        <taxon>Araneoidea</taxon>
        <taxon>Araneidae</taxon>
        <taxon>Araneus</taxon>
    </lineage>
</organism>
<gene>
    <name evidence="1" type="ORF">AVEN_205134_1</name>
</gene>
<proteinExistence type="predicted"/>
<comment type="caution">
    <text evidence="1">The sequence shown here is derived from an EMBL/GenBank/DDBJ whole genome shotgun (WGS) entry which is preliminary data.</text>
</comment>
<reference evidence="1 2" key="1">
    <citation type="journal article" date="2019" name="Sci. Rep.">
        <title>Orb-weaving spider Araneus ventricosus genome elucidates the spidroin gene catalogue.</title>
        <authorList>
            <person name="Kono N."/>
            <person name="Nakamura H."/>
            <person name="Ohtoshi R."/>
            <person name="Moran D.A.P."/>
            <person name="Shinohara A."/>
            <person name="Yoshida Y."/>
            <person name="Fujiwara M."/>
            <person name="Mori M."/>
            <person name="Tomita M."/>
            <person name="Arakawa K."/>
        </authorList>
    </citation>
    <scope>NUCLEOTIDE SEQUENCE [LARGE SCALE GENOMIC DNA]</scope>
</reference>